<dbReference type="EMBL" id="AF117351">
    <property type="protein sequence ID" value="AAF13757.1"/>
    <property type="molecule type" value="Genomic_DNA"/>
</dbReference>
<accession>Q5NLE0</accession>
<evidence type="ECO:0000256" key="4">
    <source>
        <dbReference type="ARBA" id="ARBA00022840"/>
    </source>
</evidence>
<comment type="similarity">
    <text evidence="1">Belongs to the ABC transporter superfamily.</text>
</comment>
<proteinExistence type="inferred from homology"/>
<evidence type="ECO:0000256" key="3">
    <source>
        <dbReference type="ARBA" id="ARBA00022741"/>
    </source>
</evidence>
<keyword evidence="5" id="KW-0864">Zinc transport</keyword>
<dbReference type="Pfam" id="PF00005">
    <property type="entry name" value="ABC_tran"/>
    <property type="match status" value="1"/>
</dbReference>
<accession>Q9RQC6</accession>
<protein>
    <submittedName>
        <fullName evidence="8">Hypothetical ABC transpoter ATP-binding protein</fullName>
    </submittedName>
</protein>
<dbReference type="InterPro" id="IPR027417">
    <property type="entry name" value="P-loop_NTPase"/>
</dbReference>
<reference evidence="8" key="1">
    <citation type="submission" date="1999-01" db="EMBL/GenBank/DDBJ databases">
        <title>Sequence analysis of a 44F11 fosmid clone of Zymomonas mobilis ZM4.</title>
        <authorList>
            <person name="Lee J.S."/>
            <person name="Kang H.S."/>
        </authorList>
    </citation>
    <scope>NUCLEOTIDE SEQUENCE</scope>
    <source>
        <strain evidence="8">ZM4</strain>
    </source>
</reference>
<keyword evidence="6" id="KW-0406">Ion transport</keyword>
<evidence type="ECO:0000313" key="8">
    <source>
        <dbReference type="EMBL" id="AAF13757.1"/>
    </source>
</evidence>
<dbReference type="PANTHER" id="PTHR42734:SF19">
    <property type="entry name" value="IRON COMPOUNDS ABC TRANSPORTER, ATP-BINDING PROTEIN"/>
    <property type="match status" value="1"/>
</dbReference>
<keyword evidence="5" id="KW-0862">Zinc</keyword>
<keyword evidence="4 8" id="KW-0067">ATP-binding</keyword>
<dbReference type="SMART" id="SM00382">
    <property type="entry name" value="AAA"/>
    <property type="match status" value="1"/>
</dbReference>
<evidence type="ECO:0000256" key="6">
    <source>
        <dbReference type="ARBA" id="ARBA00023065"/>
    </source>
</evidence>
<dbReference type="SUPFAM" id="SSF52540">
    <property type="entry name" value="P-loop containing nucleoside triphosphate hydrolases"/>
    <property type="match status" value="1"/>
</dbReference>
<evidence type="ECO:0000256" key="2">
    <source>
        <dbReference type="ARBA" id="ARBA00022448"/>
    </source>
</evidence>
<dbReference type="PROSITE" id="PS50893">
    <property type="entry name" value="ABC_TRANSPORTER_2"/>
    <property type="match status" value="1"/>
</dbReference>
<feature type="domain" description="ABC transporter" evidence="7">
    <location>
        <begin position="15"/>
        <end position="250"/>
    </location>
</feature>
<keyword evidence="3" id="KW-0547">Nucleotide-binding</keyword>
<name>Q9RQC6_ZYMMB</name>
<dbReference type="AlphaFoldDB" id="Q9RQC6"/>
<evidence type="ECO:0000256" key="5">
    <source>
        <dbReference type="ARBA" id="ARBA00022906"/>
    </source>
</evidence>
<evidence type="ECO:0000256" key="1">
    <source>
        <dbReference type="ARBA" id="ARBA00005417"/>
    </source>
</evidence>
<dbReference type="InterPro" id="IPR050153">
    <property type="entry name" value="Metal_Ion_Import_ABC"/>
</dbReference>
<dbReference type="PANTHER" id="PTHR42734">
    <property type="entry name" value="METAL TRANSPORT SYSTEM ATP-BINDING PROTEIN TM_0124-RELATED"/>
    <property type="match status" value="1"/>
</dbReference>
<dbReference type="GO" id="GO:0005524">
    <property type="term" value="F:ATP binding"/>
    <property type="evidence" value="ECO:0007669"/>
    <property type="project" value="UniProtKB-KW"/>
</dbReference>
<dbReference type="InterPro" id="IPR003439">
    <property type="entry name" value="ABC_transporter-like_ATP-bd"/>
</dbReference>
<sequence>MGSGFFAGNISMTLLQARNLRYRRQKTVILDDISLSFHQGELTALLGINGAGKSTLLRLLLGLMPPDEGNIFLQNKPLKAISRKTIARHIAYVPQEHKAIFPYTVEEVVSLGRLPYIAFGQNLSLSDKQAVRQALDYLNIASLSARPYTELSGGERQSVLLARALAQGAPILVLDEPETGLDFGQQLRLAVLLQKLADEGYCIVATTHDPLRARQIFSRAILLQQGRIIADGAPKSVLTRSAIEALYNIDENIALSWESVE</sequence>
<dbReference type="CDD" id="cd03214">
    <property type="entry name" value="ABC_Iron-Siderophores_B12_Hemin"/>
    <property type="match status" value="1"/>
</dbReference>
<dbReference type="Gene3D" id="3.40.50.300">
    <property type="entry name" value="P-loop containing nucleotide triphosphate hydrolases"/>
    <property type="match status" value="1"/>
</dbReference>
<dbReference type="InterPro" id="IPR003593">
    <property type="entry name" value="AAA+_ATPase"/>
</dbReference>
<evidence type="ECO:0000259" key="7">
    <source>
        <dbReference type="PROSITE" id="PS50893"/>
    </source>
</evidence>
<dbReference type="GO" id="GO:0016887">
    <property type="term" value="F:ATP hydrolysis activity"/>
    <property type="evidence" value="ECO:0007669"/>
    <property type="project" value="InterPro"/>
</dbReference>
<keyword evidence="2" id="KW-0813">Transport</keyword>
<dbReference type="GO" id="GO:0006829">
    <property type="term" value="P:zinc ion transport"/>
    <property type="evidence" value="ECO:0007669"/>
    <property type="project" value="UniProtKB-KW"/>
</dbReference>
<organism evidence="8">
    <name type="scientific">Zymomonas mobilis</name>
    <dbReference type="NCBI Taxonomy" id="542"/>
    <lineage>
        <taxon>Bacteria</taxon>
        <taxon>Pseudomonadati</taxon>
        <taxon>Pseudomonadota</taxon>
        <taxon>Alphaproteobacteria</taxon>
        <taxon>Sphingomonadales</taxon>
        <taxon>Zymomonadaceae</taxon>
        <taxon>Zymomonas</taxon>
    </lineage>
</organism>
<dbReference type="FunFam" id="3.40.50.300:FF:000134">
    <property type="entry name" value="Iron-enterobactin ABC transporter ATP-binding protein"/>
    <property type="match status" value="1"/>
</dbReference>